<dbReference type="GO" id="GO:0005938">
    <property type="term" value="C:cell cortex"/>
    <property type="evidence" value="ECO:0007669"/>
    <property type="project" value="TreeGrafter"/>
</dbReference>
<keyword evidence="13" id="KW-0968">Cytoplasmic vesicle</keyword>
<evidence type="ECO:0000256" key="8">
    <source>
        <dbReference type="ARBA" id="ARBA00022737"/>
    </source>
</evidence>
<dbReference type="GO" id="GO:0015031">
    <property type="term" value="P:protein transport"/>
    <property type="evidence" value="ECO:0007669"/>
    <property type="project" value="UniProtKB-KW"/>
</dbReference>
<dbReference type="GO" id="GO:0030659">
    <property type="term" value="C:cytoplasmic vesicle membrane"/>
    <property type="evidence" value="ECO:0007669"/>
    <property type="project" value="UniProtKB-SubCell"/>
</dbReference>
<evidence type="ECO:0000259" key="15">
    <source>
        <dbReference type="PROSITE" id="PS51377"/>
    </source>
</evidence>
<evidence type="ECO:0000313" key="16">
    <source>
        <dbReference type="EMBL" id="TWW76320.1"/>
    </source>
</evidence>
<evidence type="ECO:0000256" key="6">
    <source>
        <dbReference type="ARBA" id="ARBA00022475"/>
    </source>
</evidence>
<dbReference type="Pfam" id="PF16474">
    <property type="entry name" value="KIND"/>
    <property type="match status" value="1"/>
</dbReference>
<dbReference type="GO" id="GO:0045010">
    <property type="term" value="P:actin nucleation"/>
    <property type="evidence" value="ECO:0007669"/>
    <property type="project" value="InterPro"/>
</dbReference>
<feature type="compositionally biased region" description="Basic and acidic residues" evidence="14">
    <location>
        <begin position="224"/>
        <end position="233"/>
    </location>
</feature>
<sequence>MATGHRGVSRLFSRALDDVRRSRGQSCRNEDRLGPVSKKEPQPWKPQQLQEENRAEPVQECRSSQRMQPSEESWQQEIRDLKELLVGKDQQICRVEQERRTLAEAHVDPLALLSSTQAALKQEEGKCARLQEQCSKNLADEELRHQTQLKTKQMVSDLTKKCEVIWTETQRKLEEMLGNQERVSEEKESSTRKEIHLLTQRIVQLQIPERTAQDGDPRITVPTDRVESRDLSEPRELSLEEVLKSYEQPINEEQAWAVCYQCCSGLRGPRPPTAAVSPARLLRVILFSRALDDVRRSRGQSCRNEDRLGPVSKKEPQPWKPQQLQEENRGEPLQECRSSQRMQPSEESWQQEIRDLKELLVGKDSICRVEQERRTLAEAHVDTLGPAEQHAGGTEAGGRKMCPSPRTVAARTWMMRS</sequence>
<dbReference type="GO" id="GO:0005856">
    <property type="term" value="C:cytoskeleton"/>
    <property type="evidence" value="ECO:0007669"/>
    <property type="project" value="UniProtKB-SubCell"/>
</dbReference>
<dbReference type="EMBL" id="RHFK02000005">
    <property type="protein sequence ID" value="TWW76320.1"/>
    <property type="molecule type" value="Genomic_DNA"/>
</dbReference>
<dbReference type="PANTHER" id="PTHR21345">
    <property type="entry name" value="SPIRE"/>
    <property type="match status" value="1"/>
</dbReference>
<dbReference type="GO" id="GO:0051295">
    <property type="term" value="P:establishment of meiotic spindle localization"/>
    <property type="evidence" value="ECO:0007669"/>
    <property type="project" value="TreeGrafter"/>
</dbReference>
<dbReference type="GO" id="GO:0005886">
    <property type="term" value="C:plasma membrane"/>
    <property type="evidence" value="ECO:0007669"/>
    <property type="project" value="UniProtKB-SubCell"/>
</dbReference>
<organism evidence="16 17">
    <name type="scientific">Takifugu flavidus</name>
    <name type="common">sansaifugu</name>
    <dbReference type="NCBI Taxonomy" id="433684"/>
    <lineage>
        <taxon>Eukaryota</taxon>
        <taxon>Metazoa</taxon>
        <taxon>Chordata</taxon>
        <taxon>Craniata</taxon>
        <taxon>Vertebrata</taxon>
        <taxon>Euteleostomi</taxon>
        <taxon>Actinopterygii</taxon>
        <taxon>Neopterygii</taxon>
        <taxon>Teleostei</taxon>
        <taxon>Neoteleostei</taxon>
        <taxon>Acanthomorphata</taxon>
        <taxon>Eupercaria</taxon>
        <taxon>Tetraodontiformes</taxon>
        <taxon>Tetradontoidea</taxon>
        <taxon>Tetraodontidae</taxon>
        <taxon>Takifugu</taxon>
    </lineage>
</organism>
<evidence type="ECO:0000256" key="2">
    <source>
        <dbReference type="ARBA" id="ARBA00004245"/>
    </source>
</evidence>
<feature type="compositionally biased region" description="Basic and acidic residues" evidence="14">
    <location>
        <begin position="303"/>
        <end position="317"/>
    </location>
</feature>
<dbReference type="Gene3D" id="1.10.510.10">
    <property type="entry name" value="Transferase(Phosphotransferase) domain 1"/>
    <property type="match status" value="1"/>
</dbReference>
<evidence type="ECO:0000256" key="7">
    <source>
        <dbReference type="ARBA" id="ARBA00022490"/>
    </source>
</evidence>
<feature type="compositionally biased region" description="Polar residues" evidence="14">
    <location>
        <begin position="336"/>
        <end position="347"/>
    </location>
</feature>
<dbReference type="GO" id="GO:0036089">
    <property type="term" value="P:cleavage furrow formation"/>
    <property type="evidence" value="ECO:0007669"/>
    <property type="project" value="TreeGrafter"/>
</dbReference>
<dbReference type="AlphaFoldDB" id="A0A5C6PDM3"/>
<evidence type="ECO:0000256" key="4">
    <source>
        <dbReference type="ARBA" id="ARBA00010956"/>
    </source>
</evidence>
<comment type="similarity">
    <text evidence="4">Belongs to the spire family.</text>
</comment>
<keyword evidence="10" id="KW-0472">Membrane</keyword>
<protein>
    <submittedName>
        <fullName evidence="16">Protein spire-like protein 2</fullName>
    </submittedName>
</protein>
<evidence type="ECO:0000256" key="9">
    <source>
        <dbReference type="ARBA" id="ARBA00022927"/>
    </source>
</evidence>
<comment type="caution">
    <text evidence="16">The sequence shown here is derived from an EMBL/GenBank/DDBJ whole genome shotgun (WGS) entry which is preliminary data.</text>
</comment>
<evidence type="ECO:0000256" key="3">
    <source>
        <dbReference type="ARBA" id="ARBA00004413"/>
    </source>
</evidence>
<evidence type="ECO:0000313" key="17">
    <source>
        <dbReference type="Proteomes" id="UP000324091"/>
    </source>
</evidence>
<dbReference type="Proteomes" id="UP000324091">
    <property type="component" value="Chromosome 13"/>
</dbReference>
<dbReference type="GO" id="GO:0048193">
    <property type="term" value="P:Golgi vesicle transport"/>
    <property type="evidence" value="ECO:0007669"/>
    <property type="project" value="TreeGrafter"/>
</dbReference>
<dbReference type="GO" id="GO:0051639">
    <property type="term" value="P:actin filament network formation"/>
    <property type="evidence" value="ECO:0007669"/>
    <property type="project" value="TreeGrafter"/>
</dbReference>
<dbReference type="PROSITE" id="PS51377">
    <property type="entry name" value="KIND"/>
    <property type="match status" value="1"/>
</dbReference>
<evidence type="ECO:0000256" key="12">
    <source>
        <dbReference type="ARBA" id="ARBA00023212"/>
    </source>
</evidence>
<feature type="compositionally biased region" description="Polar residues" evidence="14">
    <location>
        <begin position="61"/>
        <end position="73"/>
    </location>
</feature>
<gene>
    <name evidence="16" type="ORF">D4764_13G0009820</name>
</gene>
<evidence type="ECO:0000256" key="5">
    <source>
        <dbReference type="ARBA" id="ARBA00022448"/>
    </source>
</evidence>
<dbReference type="GO" id="GO:0008017">
    <property type="term" value="F:microtubule binding"/>
    <property type="evidence" value="ECO:0007669"/>
    <property type="project" value="TreeGrafter"/>
</dbReference>
<comment type="subcellular location">
    <subcellularLocation>
        <location evidence="3">Cell membrane</location>
        <topology evidence="3">Peripheral membrane protein</topology>
        <orientation evidence="3">Cytoplasmic side</orientation>
    </subcellularLocation>
    <subcellularLocation>
        <location evidence="2">Cytoplasm</location>
        <location evidence="2">Cytoskeleton</location>
    </subcellularLocation>
    <subcellularLocation>
        <location evidence="1">Cytoplasmic vesicle membrane</location>
        <topology evidence="1">Peripheral membrane protein</topology>
        <orientation evidence="1">Cytoplasmic side</orientation>
    </subcellularLocation>
</comment>
<dbReference type="InterPro" id="IPR029901">
    <property type="entry name" value="Spire"/>
</dbReference>
<evidence type="ECO:0000256" key="11">
    <source>
        <dbReference type="ARBA" id="ARBA00023203"/>
    </source>
</evidence>
<dbReference type="GO" id="GO:0030041">
    <property type="term" value="P:actin filament polymerization"/>
    <property type="evidence" value="ECO:0007669"/>
    <property type="project" value="TreeGrafter"/>
</dbReference>
<evidence type="ECO:0000256" key="10">
    <source>
        <dbReference type="ARBA" id="ARBA00023136"/>
    </source>
</evidence>
<reference evidence="16 17" key="1">
    <citation type="submission" date="2019-04" db="EMBL/GenBank/DDBJ databases">
        <title>Chromosome genome assembly for Takifugu flavidus.</title>
        <authorList>
            <person name="Xiao S."/>
        </authorList>
    </citation>
    <scope>NUCLEOTIDE SEQUENCE [LARGE SCALE GENOMIC DNA]</scope>
    <source>
        <strain evidence="16">HTHZ2018</strain>
        <tissue evidence="16">Muscle</tissue>
    </source>
</reference>
<dbReference type="GO" id="GO:0003779">
    <property type="term" value="F:actin binding"/>
    <property type="evidence" value="ECO:0007669"/>
    <property type="project" value="UniProtKB-KW"/>
</dbReference>
<feature type="domain" description="KIND" evidence="15">
    <location>
        <begin position="237"/>
        <end position="417"/>
    </location>
</feature>
<dbReference type="InterPro" id="IPR011019">
    <property type="entry name" value="KIND_dom"/>
</dbReference>
<name>A0A5C6PDM3_9TELE</name>
<keyword evidence="8" id="KW-0677">Repeat</keyword>
<evidence type="ECO:0000256" key="14">
    <source>
        <dbReference type="SAM" id="MobiDB-lite"/>
    </source>
</evidence>
<keyword evidence="6" id="KW-1003">Cell membrane</keyword>
<evidence type="ECO:0000256" key="13">
    <source>
        <dbReference type="ARBA" id="ARBA00023329"/>
    </source>
</evidence>
<feature type="compositionally biased region" description="Basic and acidic residues" evidence="14">
    <location>
        <begin position="28"/>
        <end position="42"/>
    </location>
</feature>
<evidence type="ECO:0000256" key="1">
    <source>
        <dbReference type="ARBA" id="ARBA00004180"/>
    </source>
</evidence>
<dbReference type="PANTHER" id="PTHR21345:SF5">
    <property type="entry name" value="PROTEIN SPIRE HOMOLOG 2"/>
    <property type="match status" value="1"/>
</dbReference>
<keyword evidence="17" id="KW-1185">Reference proteome</keyword>
<feature type="region of interest" description="Disordered" evidence="14">
    <location>
        <begin position="18"/>
        <end position="73"/>
    </location>
</feature>
<dbReference type="GO" id="GO:0040038">
    <property type="term" value="P:polar body extrusion after meiotic divisions"/>
    <property type="evidence" value="ECO:0007669"/>
    <property type="project" value="TreeGrafter"/>
</dbReference>
<feature type="region of interest" description="Disordered" evidence="14">
    <location>
        <begin position="213"/>
        <end position="233"/>
    </location>
</feature>
<proteinExistence type="inferred from homology"/>
<keyword evidence="9" id="KW-0653">Protein transport</keyword>
<feature type="region of interest" description="Disordered" evidence="14">
    <location>
        <begin position="298"/>
        <end position="347"/>
    </location>
</feature>
<keyword evidence="7" id="KW-0963">Cytoplasm</keyword>
<keyword evidence="11" id="KW-0009">Actin-binding</keyword>
<accession>A0A5C6PDM3</accession>
<keyword evidence="12" id="KW-0206">Cytoskeleton</keyword>
<keyword evidence="5" id="KW-0813">Transport</keyword>